<name>A0A448VQB9_9NEIS</name>
<protein>
    <submittedName>
        <fullName evidence="3">Uncharacterized protein conserved in bacteria</fullName>
    </submittedName>
</protein>
<feature type="region of interest" description="Disordered" evidence="1">
    <location>
        <begin position="142"/>
        <end position="161"/>
    </location>
</feature>
<dbReference type="STRING" id="28091.SAMEA3174300_00450"/>
<evidence type="ECO:0000313" key="3">
    <source>
        <dbReference type="EMBL" id="VEJ51980.1"/>
    </source>
</evidence>
<dbReference type="Proteomes" id="UP000272771">
    <property type="component" value="Chromosome"/>
</dbReference>
<dbReference type="Gene3D" id="2.60.40.1890">
    <property type="entry name" value="PCu(A)C copper chaperone"/>
    <property type="match status" value="1"/>
</dbReference>
<feature type="compositionally biased region" description="Basic residues" evidence="1">
    <location>
        <begin position="143"/>
        <end position="154"/>
    </location>
</feature>
<dbReference type="AlphaFoldDB" id="A0A448VQB9"/>
<reference evidence="3 4" key="1">
    <citation type="submission" date="2018-12" db="EMBL/GenBank/DDBJ databases">
        <authorList>
            <consortium name="Pathogen Informatics"/>
        </authorList>
    </citation>
    <scope>NUCLEOTIDE SEQUENCE [LARGE SCALE GENOMIC DNA]</scope>
    <source>
        <strain evidence="3 4">NCTC12742</strain>
    </source>
</reference>
<gene>
    <name evidence="3" type="ORF">NCTC12742_01893</name>
</gene>
<dbReference type="InterPro" id="IPR058248">
    <property type="entry name" value="Lxx211020-like"/>
</dbReference>
<accession>A0A448VQB9</accession>
<keyword evidence="2" id="KW-0732">Signal</keyword>
<organism evidence="3 4">
    <name type="scientific">Neisseria weaveri</name>
    <dbReference type="NCBI Taxonomy" id="28091"/>
    <lineage>
        <taxon>Bacteria</taxon>
        <taxon>Pseudomonadati</taxon>
        <taxon>Pseudomonadota</taxon>
        <taxon>Betaproteobacteria</taxon>
        <taxon>Neisseriales</taxon>
        <taxon>Neisseriaceae</taxon>
        <taxon>Neisseria</taxon>
    </lineage>
</organism>
<dbReference type="SUPFAM" id="SSF110087">
    <property type="entry name" value="DR1885-like metal-binding protein"/>
    <property type="match status" value="1"/>
</dbReference>
<dbReference type="PANTHER" id="PTHR36302">
    <property type="entry name" value="BLR7088 PROTEIN"/>
    <property type="match status" value="1"/>
</dbReference>
<proteinExistence type="predicted"/>
<dbReference type="RefSeq" id="WP_036494243.1">
    <property type="nucleotide sequence ID" value="NZ_CAUJRG010000016.1"/>
</dbReference>
<dbReference type="InterPro" id="IPR007410">
    <property type="entry name" value="LpqE-like"/>
</dbReference>
<feature type="signal peptide" evidence="2">
    <location>
        <begin position="1"/>
        <end position="19"/>
    </location>
</feature>
<dbReference type="PANTHER" id="PTHR36302:SF1">
    <property type="entry name" value="COPPER CHAPERONE PCU(A)C"/>
    <property type="match status" value="1"/>
</dbReference>
<dbReference type="InterPro" id="IPR036182">
    <property type="entry name" value="PCuAC_sf"/>
</dbReference>
<dbReference type="EMBL" id="LR134533">
    <property type="protein sequence ID" value="VEJ51980.1"/>
    <property type="molecule type" value="Genomic_DNA"/>
</dbReference>
<dbReference type="Pfam" id="PF04314">
    <property type="entry name" value="PCuAC"/>
    <property type="match status" value="1"/>
</dbReference>
<dbReference type="KEGG" id="nwe:SAMEA3174300_0450"/>
<keyword evidence="4" id="KW-1185">Reference proteome</keyword>
<sequence>MKKLLAAVLLTGFWQAASASGMDIDHPWARATVEGMSMGGVFLTIENETKQDDVLVAASSPVSQKVELHNHINDNGVMRMREVEGGIPLPKGQKVMLKPGSYHVMLMGLKKPLKVGDEFPLTLKFKNAQAKTVTVEVENAPKGMKHGHDHHGHSHDHDHTH</sequence>
<feature type="chain" id="PRO_5019334392" evidence="2">
    <location>
        <begin position="20"/>
        <end position="161"/>
    </location>
</feature>
<evidence type="ECO:0000313" key="4">
    <source>
        <dbReference type="Proteomes" id="UP000272771"/>
    </source>
</evidence>
<evidence type="ECO:0000256" key="1">
    <source>
        <dbReference type="SAM" id="MobiDB-lite"/>
    </source>
</evidence>
<evidence type="ECO:0000256" key="2">
    <source>
        <dbReference type="SAM" id="SignalP"/>
    </source>
</evidence>